<dbReference type="Gene3D" id="1.20.1250.20">
    <property type="entry name" value="MFS general substrate transporter like domains"/>
    <property type="match status" value="1"/>
</dbReference>
<dbReference type="PROSITE" id="PS50850">
    <property type="entry name" value="MFS"/>
    <property type="match status" value="1"/>
</dbReference>
<keyword evidence="8" id="KW-1185">Reference proteome</keyword>
<evidence type="ECO:0000259" key="6">
    <source>
        <dbReference type="PROSITE" id="PS50850"/>
    </source>
</evidence>
<accession>A0ABT5TWD6</accession>
<feature type="transmembrane region" description="Helical" evidence="5">
    <location>
        <begin position="19"/>
        <end position="41"/>
    </location>
</feature>
<dbReference type="Proteomes" id="UP001165561">
    <property type="component" value="Unassembled WGS sequence"/>
</dbReference>
<name>A0ABT5TWD6_9MICO</name>
<feature type="transmembrane region" description="Helical" evidence="5">
    <location>
        <begin position="85"/>
        <end position="102"/>
    </location>
</feature>
<evidence type="ECO:0000256" key="3">
    <source>
        <dbReference type="ARBA" id="ARBA00022989"/>
    </source>
</evidence>
<comment type="caution">
    <text evidence="7">The sequence shown here is derived from an EMBL/GenBank/DDBJ whole genome shotgun (WGS) entry which is preliminary data.</text>
</comment>
<dbReference type="InterPro" id="IPR020846">
    <property type="entry name" value="MFS_dom"/>
</dbReference>
<feature type="transmembrane region" description="Helical" evidence="5">
    <location>
        <begin position="108"/>
        <end position="126"/>
    </location>
</feature>
<evidence type="ECO:0000313" key="7">
    <source>
        <dbReference type="EMBL" id="MDD9206377.1"/>
    </source>
</evidence>
<dbReference type="InterPro" id="IPR036259">
    <property type="entry name" value="MFS_trans_sf"/>
</dbReference>
<feature type="domain" description="Major facilitator superfamily (MFS) profile" evidence="6">
    <location>
        <begin position="19"/>
        <end position="129"/>
    </location>
</feature>
<comment type="subcellular location">
    <subcellularLocation>
        <location evidence="1">Cell membrane</location>
        <topology evidence="1">Multi-pass membrane protein</topology>
    </subcellularLocation>
</comment>
<evidence type="ECO:0000256" key="2">
    <source>
        <dbReference type="ARBA" id="ARBA00022692"/>
    </source>
</evidence>
<organism evidence="7 8">
    <name type="scientific">Georgenia halotolerans</name>
    <dbReference type="NCBI Taxonomy" id="3028317"/>
    <lineage>
        <taxon>Bacteria</taxon>
        <taxon>Bacillati</taxon>
        <taxon>Actinomycetota</taxon>
        <taxon>Actinomycetes</taxon>
        <taxon>Micrococcales</taxon>
        <taxon>Bogoriellaceae</taxon>
        <taxon>Georgenia</taxon>
    </lineage>
</organism>
<dbReference type="EMBL" id="JARACI010000866">
    <property type="protein sequence ID" value="MDD9206377.1"/>
    <property type="molecule type" value="Genomic_DNA"/>
</dbReference>
<sequence>MVPAAGAHVGGPMFPLRTVVLGALVPSLLFGTGVGIALPLIPLSATRLGGDLTVAAAVAALLPVGRILTDLPAGTLATRIGDRRAMLVASVVALVAFAGVGLAPALWLLALSVLALGAASAVFYLARHS</sequence>
<evidence type="ECO:0000313" key="8">
    <source>
        <dbReference type="Proteomes" id="UP001165561"/>
    </source>
</evidence>
<evidence type="ECO:0000256" key="4">
    <source>
        <dbReference type="ARBA" id="ARBA00023136"/>
    </source>
</evidence>
<feature type="transmembrane region" description="Helical" evidence="5">
    <location>
        <begin position="53"/>
        <end position="73"/>
    </location>
</feature>
<keyword evidence="2 5" id="KW-0812">Transmembrane</keyword>
<keyword evidence="3 5" id="KW-1133">Transmembrane helix</keyword>
<dbReference type="SUPFAM" id="SSF103473">
    <property type="entry name" value="MFS general substrate transporter"/>
    <property type="match status" value="1"/>
</dbReference>
<feature type="non-terminal residue" evidence="7">
    <location>
        <position position="129"/>
    </location>
</feature>
<keyword evidence="4 5" id="KW-0472">Membrane</keyword>
<protein>
    <submittedName>
        <fullName evidence="7">MFS transporter</fullName>
    </submittedName>
</protein>
<evidence type="ECO:0000256" key="5">
    <source>
        <dbReference type="SAM" id="Phobius"/>
    </source>
</evidence>
<proteinExistence type="predicted"/>
<gene>
    <name evidence="7" type="ORF">PU560_07835</name>
</gene>
<reference evidence="7" key="1">
    <citation type="submission" date="2023-02" db="EMBL/GenBank/DDBJ databases">
        <title>Georgenia sp.10Sc9-8, isolated from a soil sample collected from the Taklamakan desert.</title>
        <authorList>
            <person name="Liu S."/>
        </authorList>
    </citation>
    <scope>NUCLEOTIDE SEQUENCE</scope>
    <source>
        <strain evidence="7">10Sc9-8</strain>
    </source>
</reference>
<evidence type="ECO:0000256" key="1">
    <source>
        <dbReference type="ARBA" id="ARBA00004651"/>
    </source>
</evidence>